<dbReference type="OrthoDB" id="10257284at2759"/>
<sequence>MHCISLVLSRRLVAVLTSSAVTECDPVLLYNRLHVEYKGMATINLDNPSLEEISSTYKNIPEVDSKFQLKFVMFFGRHGARTPIRTLPNVEQVLWDKETIFSGAEHTEIDYEICSLDGGSRPEPVVENIYRKVILNGGAFGGQLTGVGMKQAYKLGQSLKSYYVDQLKFLSSEFTANDI</sequence>
<organism evidence="3 4">
    <name type="scientific">Stichopus japonicus</name>
    <name type="common">Sea cucumber</name>
    <dbReference type="NCBI Taxonomy" id="307972"/>
    <lineage>
        <taxon>Eukaryota</taxon>
        <taxon>Metazoa</taxon>
        <taxon>Echinodermata</taxon>
        <taxon>Eleutherozoa</taxon>
        <taxon>Echinozoa</taxon>
        <taxon>Holothuroidea</taxon>
        <taxon>Aspidochirotacea</taxon>
        <taxon>Aspidochirotida</taxon>
        <taxon>Stichopodidae</taxon>
        <taxon>Apostichopus</taxon>
    </lineage>
</organism>
<accession>A0A2G8K2A9</accession>
<dbReference type="STRING" id="307972.A0A2G8K2A9"/>
<protein>
    <submittedName>
        <fullName evidence="3">Putative lysophosphatidic acid phosphatase type 6 isoform X2</fullName>
    </submittedName>
</protein>
<dbReference type="Pfam" id="PF00328">
    <property type="entry name" value="His_Phos_2"/>
    <property type="match status" value="1"/>
</dbReference>
<dbReference type="InterPro" id="IPR000560">
    <property type="entry name" value="His_Pase_clade-2"/>
</dbReference>
<dbReference type="InterPro" id="IPR050645">
    <property type="entry name" value="Histidine_acid_phosphatase"/>
</dbReference>
<comment type="similarity">
    <text evidence="1">Belongs to the histidine acid phosphatase family.</text>
</comment>
<dbReference type="EMBL" id="MRZV01000962">
    <property type="protein sequence ID" value="PIK42095.1"/>
    <property type="molecule type" value="Genomic_DNA"/>
</dbReference>
<name>A0A2G8K2A9_STIJA</name>
<dbReference type="AlphaFoldDB" id="A0A2G8K2A9"/>
<comment type="caution">
    <text evidence="3">The sequence shown here is derived from an EMBL/GenBank/DDBJ whole genome shotgun (WGS) entry which is preliminary data.</text>
</comment>
<dbReference type="InterPro" id="IPR029033">
    <property type="entry name" value="His_PPase_superfam"/>
</dbReference>
<keyword evidence="2" id="KW-0732">Signal</keyword>
<gene>
    <name evidence="3" type="ORF">BSL78_21051</name>
</gene>
<dbReference type="PANTHER" id="PTHR11567">
    <property type="entry name" value="ACID PHOSPHATASE-RELATED"/>
    <property type="match status" value="1"/>
</dbReference>
<evidence type="ECO:0000313" key="3">
    <source>
        <dbReference type="EMBL" id="PIK42095.1"/>
    </source>
</evidence>
<dbReference type="Gene3D" id="3.40.50.1240">
    <property type="entry name" value="Phosphoglycerate mutase-like"/>
    <property type="match status" value="1"/>
</dbReference>
<reference evidence="3 4" key="1">
    <citation type="journal article" date="2017" name="PLoS Biol.">
        <title>The sea cucumber genome provides insights into morphological evolution and visceral regeneration.</title>
        <authorList>
            <person name="Zhang X."/>
            <person name="Sun L."/>
            <person name="Yuan J."/>
            <person name="Sun Y."/>
            <person name="Gao Y."/>
            <person name="Zhang L."/>
            <person name="Li S."/>
            <person name="Dai H."/>
            <person name="Hamel J.F."/>
            <person name="Liu C."/>
            <person name="Yu Y."/>
            <person name="Liu S."/>
            <person name="Lin W."/>
            <person name="Guo K."/>
            <person name="Jin S."/>
            <person name="Xu P."/>
            <person name="Storey K.B."/>
            <person name="Huan P."/>
            <person name="Zhang T."/>
            <person name="Zhou Y."/>
            <person name="Zhang J."/>
            <person name="Lin C."/>
            <person name="Li X."/>
            <person name="Xing L."/>
            <person name="Huo D."/>
            <person name="Sun M."/>
            <person name="Wang L."/>
            <person name="Mercier A."/>
            <person name="Li F."/>
            <person name="Yang H."/>
            <person name="Xiang J."/>
        </authorList>
    </citation>
    <scope>NUCLEOTIDE SEQUENCE [LARGE SCALE GENOMIC DNA]</scope>
    <source>
        <strain evidence="3">Shaxun</strain>
        <tissue evidence="3">Muscle</tissue>
    </source>
</reference>
<keyword evidence="4" id="KW-1185">Reference proteome</keyword>
<evidence type="ECO:0000256" key="2">
    <source>
        <dbReference type="SAM" id="SignalP"/>
    </source>
</evidence>
<dbReference type="GO" id="GO:0016791">
    <property type="term" value="F:phosphatase activity"/>
    <property type="evidence" value="ECO:0007669"/>
    <property type="project" value="TreeGrafter"/>
</dbReference>
<dbReference type="Proteomes" id="UP000230750">
    <property type="component" value="Unassembled WGS sequence"/>
</dbReference>
<dbReference type="PANTHER" id="PTHR11567:SF202">
    <property type="entry name" value="LYSOPHOSPHATIDIC ACID PHOSPHATASE TYPE 6"/>
    <property type="match status" value="1"/>
</dbReference>
<dbReference type="SUPFAM" id="SSF53254">
    <property type="entry name" value="Phosphoglycerate mutase-like"/>
    <property type="match status" value="1"/>
</dbReference>
<feature type="signal peptide" evidence="2">
    <location>
        <begin position="1"/>
        <end position="24"/>
    </location>
</feature>
<evidence type="ECO:0000313" key="4">
    <source>
        <dbReference type="Proteomes" id="UP000230750"/>
    </source>
</evidence>
<evidence type="ECO:0000256" key="1">
    <source>
        <dbReference type="ARBA" id="ARBA00005375"/>
    </source>
</evidence>
<feature type="chain" id="PRO_5013923463" evidence="2">
    <location>
        <begin position="25"/>
        <end position="179"/>
    </location>
</feature>
<proteinExistence type="inferred from homology"/>